<comment type="function">
    <text evidence="14">Member of the two-component regulatory system NreB/NreC involved in the control of dissimilatory nitrate/nitrite reduction in response to oxygen. NreB functions as a direct oxygen sensor histidine kinase which is autophosphorylated, in the absence of oxygen, probably at the conserved histidine residue, and transfers its phosphate group probably to a conserved aspartate residue of NreC. NreB/NreC activates the expression of the nitrate (narGHJI) and nitrite (nir) reductase operons, as well as the putative nitrate transporter gene narT.</text>
</comment>
<keyword evidence="8" id="KW-0808">Transferase</keyword>
<organism evidence="19 20">
    <name type="scientific">Phytoactinopolyspora halotolerans</name>
    <dbReference type="NCBI Taxonomy" id="1981512"/>
    <lineage>
        <taxon>Bacteria</taxon>
        <taxon>Bacillati</taxon>
        <taxon>Actinomycetota</taxon>
        <taxon>Actinomycetes</taxon>
        <taxon>Jiangellales</taxon>
        <taxon>Jiangellaceae</taxon>
        <taxon>Phytoactinopolyspora</taxon>
    </lineage>
</organism>
<dbReference type="InterPro" id="IPR036890">
    <property type="entry name" value="HATPase_C_sf"/>
</dbReference>
<evidence type="ECO:0000256" key="13">
    <source>
        <dbReference type="ARBA" id="ARBA00023014"/>
    </source>
</evidence>
<evidence type="ECO:0000313" key="20">
    <source>
        <dbReference type="Proteomes" id="UP000475214"/>
    </source>
</evidence>
<evidence type="ECO:0000256" key="4">
    <source>
        <dbReference type="ARBA" id="ARBA00012438"/>
    </source>
</evidence>
<dbReference type="GO" id="GO:0046872">
    <property type="term" value="F:metal ion binding"/>
    <property type="evidence" value="ECO:0007669"/>
    <property type="project" value="UniProtKB-KW"/>
</dbReference>
<name>A0A6L9S8Z4_9ACTN</name>
<keyword evidence="7" id="KW-0963">Cytoplasm</keyword>
<keyword evidence="10" id="KW-0418">Kinase</keyword>
<keyword evidence="13" id="KW-0411">Iron-sulfur</keyword>
<dbReference type="Gene3D" id="3.30.565.10">
    <property type="entry name" value="Histidine kinase-like ATPase, C-terminal domain"/>
    <property type="match status" value="1"/>
</dbReference>
<dbReference type="Gene3D" id="3.30.450.40">
    <property type="match status" value="1"/>
</dbReference>
<dbReference type="Pfam" id="PF13185">
    <property type="entry name" value="GAF_2"/>
    <property type="match status" value="1"/>
</dbReference>
<dbReference type="Gene3D" id="3.30.450.20">
    <property type="entry name" value="PAS domain"/>
    <property type="match status" value="1"/>
</dbReference>
<dbReference type="Pfam" id="PF07730">
    <property type="entry name" value="HisKA_3"/>
    <property type="match status" value="1"/>
</dbReference>
<dbReference type="Pfam" id="PF02518">
    <property type="entry name" value="HATPase_c"/>
    <property type="match status" value="1"/>
</dbReference>
<evidence type="ECO:0000259" key="17">
    <source>
        <dbReference type="PROSITE" id="PS50109"/>
    </source>
</evidence>
<dbReference type="SMART" id="SM00387">
    <property type="entry name" value="HATPase_c"/>
    <property type="match status" value="1"/>
</dbReference>
<dbReference type="EC" id="2.7.13.3" evidence="4"/>
<evidence type="ECO:0000256" key="8">
    <source>
        <dbReference type="ARBA" id="ARBA00022679"/>
    </source>
</evidence>
<evidence type="ECO:0000256" key="7">
    <source>
        <dbReference type="ARBA" id="ARBA00022490"/>
    </source>
</evidence>
<evidence type="ECO:0000256" key="9">
    <source>
        <dbReference type="ARBA" id="ARBA00022723"/>
    </source>
</evidence>
<protein>
    <recommendedName>
        <fullName evidence="5">Oxygen sensor histidine kinase NreB</fullName>
        <ecNumber evidence="4">2.7.13.3</ecNumber>
    </recommendedName>
    <alternativeName>
        <fullName evidence="15">Nitrogen regulation protein B</fullName>
    </alternativeName>
</protein>
<dbReference type="GO" id="GO:0000155">
    <property type="term" value="F:phosphorelay sensor kinase activity"/>
    <property type="evidence" value="ECO:0007669"/>
    <property type="project" value="InterPro"/>
</dbReference>
<dbReference type="Gene3D" id="1.20.5.1930">
    <property type="match status" value="1"/>
</dbReference>
<dbReference type="SUPFAM" id="SSF55785">
    <property type="entry name" value="PYP-like sensor domain (PAS domain)"/>
    <property type="match status" value="1"/>
</dbReference>
<comment type="cofactor">
    <cofactor evidence="2">
        <name>[4Fe-4S] cluster</name>
        <dbReference type="ChEBI" id="CHEBI:49883"/>
    </cofactor>
</comment>
<dbReference type="SUPFAM" id="SSF55781">
    <property type="entry name" value="GAF domain-like"/>
    <property type="match status" value="1"/>
</dbReference>
<evidence type="ECO:0000313" key="19">
    <source>
        <dbReference type="EMBL" id="NEE00440.1"/>
    </source>
</evidence>
<dbReference type="InterPro" id="IPR029016">
    <property type="entry name" value="GAF-like_dom_sf"/>
</dbReference>
<sequence length="537" mass="58361">MGHALTVEPDDRLAGVDAAMVLDQAPEGVAVIDGERRFVFVNPAAARLCGVERAQLLGSESPFPAPDGRGDPPPGHGEPVDTGEQLAVWFPHPGTYREFAYRLRPLADSGDAVVLFRDVTVARRHQRRLSAIASVASQVADQRSLRSTLDALAGEVFEADTLAAVQVLTVDPTGERFQVLGTAGFDSPPNFFDLLLECRDAGAELAIMKAFTTRRPVVMPHRYDVIMTDPAWAPLREHLRYPEWDWFASVPLIAGGKAVGVLNAYFEPGREVGQNTVDFLLAMAAQAAQAADYAALVERERAVAIQQERQRLARDLHDSAVQQVFSMGMQVETLSTLAGREGGVEHSFVHQVARELAQTTQVVLKDLRAMVTDLHPAPATDDGLPAAIGSLVESTRSRCELDIQVAVEDPERELRGLKGERCEDAYRVIAEALYNSIKHSEGSQVRIALTARRRGGRRWLRATVTDDGRGLAHTELTPESSEGGFGMTAMRERARRWGGNLTARSAPGEGTVVRLVLPLPENVPTGAVPVREQGGTE</sequence>
<evidence type="ECO:0000256" key="1">
    <source>
        <dbReference type="ARBA" id="ARBA00000085"/>
    </source>
</evidence>
<evidence type="ECO:0000256" key="14">
    <source>
        <dbReference type="ARBA" id="ARBA00024827"/>
    </source>
</evidence>
<dbReference type="InterPro" id="IPR000014">
    <property type="entry name" value="PAS"/>
</dbReference>
<dbReference type="GO" id="GO:0046983">
    <property type="term" value="F:protein dimerization activity"/>
    <property type="evidence" value="ECO:0007669"/>
    <property type="project" value="InterPro"/>
</dbReference>
<dbReference type="CDD" id="cd00130">
    <property type="entry name" value="PAS"/>
    <property type="match status" value="1"/>
</dbReference>
<comment type="caution">
    <text evidence="19">The sequence shown here is derived from an EMBL/GenBank/DDBJ whole genome shotgun (WGS) entry which is preliminary data.</text>
</comment>
<evidence type="ECO:0000256" key="5">
    <source>
        <dbReference type="ARBA" id="ARBA00017322"/>
    </source>
</evidence>
<comment type="catalytic activity">
    <reaction evidence="1">
        <text>ATP + protein L-histidine = ADP + protein N-phospho-L-histidine.</text>
        <dbReference type="EC" id="2.7.13.3"/>
    </reaction>
</comment>
<dbReference type="GO" id="GO:0005737">
    <property type="term" value="C:cytoplasm"/>
    <property type="evidence" value="ECO:0007669"/>
    <property type="project" value="UniProtKB-SubCell"/>
</dbReference>
<dbReference type="InterPro" id="IPR013656">
    <property type="entry name" value="PAS_4"/>
</dbReference>
<keyword evidence="11" id="KW-0408">Iron</keyword>
<dbReference type="PANTHER" id="PTHR24421:SF58">
    <property type="entry name" value="SIGNAL TRANSDUCTION HISTIDINE-PROTEIN KINASE_PHOSPHATASE UHPB"/>
    <property type="match status" value="1"/>
</dbReference>
<evidence type="ECO:0000256" key="10">
    <source>
        <dbReference type="ARBA" id="ARBA00022777"/>
    </source>
</evidence>
<dbReference type="CDD" id="cd16917">
    <property type="entry name" value="HATPase_UhpB-NarQ-NarX-like"/>
    <property type="match status" value="1"/>
</dbReference>
<dbReference type="SUPFAM" id="SSF55874">
    <property type="entry name" value="ATPase domain of HSP90 chaperone/DNA topoisomerase II/histidine kinase"/>
    <property type="match status" value="1"/>
</dbReference>
<evidence type="ECO:0000259" key="18">
    <source>
        <dbReference type="PROSITE" id="PS50112"/>
    </source>
</evidence>
<keyword evidence="9" id="KW-0479">Metal-binding</keyword>
<keyword evidence="20" id="KW-1185">Reference proteome</keyword>
<reference evidence="19 20" key="1">
    <citation type="submission" date="2020-02" db="EMBL/GenBank/DDBJ databases">
        <authorList>
            <person name="Li X.-J."/>
            <person name="Han X.-M."/>
        </authorList>
    </citation>
    <scope>NUCLEOTIDE SEQUENCE [LARGE SCALE GENOMIC DNA]</scope>
    <source>
        <strain evidence="19 20">CCTCC AB 2017055</strain>
    </source>
</reference>
<evidence type="ECO:0000256" key="16">
    <source>
        <dbReference type="SAM" id="MobiDB-lite"/>
    </source>
</evidence>
<dbReference type="InterPro" id="IPR035965">
    <property type="entry name" value="PAS-like_dom_sf"/>
</dbReference>
<dbReference type="Pfam" id="PF08448">
    <property type="entry name" value="PAS_4"/>
    <property type="match status" value="1"/>
</dbReference>
<dbReference type="GO" id="GO:0051539">
    <property type="term" value="F:4 iron, 4 sulfur cluster binding"/>
    <property type="evidence" value="ECO:0007669"/>
    <property type="project" value="UniProtKB-KW"/>
</dbReference>
<feature type="domain" description="Histidine kinase" evidence="17">
    <location>
        <begin position="427"/>
        <end position="521"/>
    </location>
</feature>
<dbReference type="RefSeq" id="WP_163736118.1">
    <property type="nucleotide sequence ID" value="NZ_JAAGOA010000005.1"/>
</dbReference>
<dbReference type="PROSITE" id="PS50112">
    <property type="entry name" value="PAS"/>
    <property type="match status" value="1"/>
</dbReference>
<feature type="region of interest" description="Disordered" evidence="16">
    <location>
        <begin position="59"/>
        <end position="82"/>
    </location>
</feature>
<dbReference type="InterPro" id="IPR004358">
    <property type="entry name" value="Sig_transdc_His_kin-like_C"/>
</dbReference>
<dbReference type="SMART" id="SM00065">
    <property type="entry name" value="GAF"/>
    <property type="match status" value="1"/>
</dbReference>
<evidence type="ECO:0000256" key="2">
    <source>
        <dbReference type="ARBA" id="ARBA00001966"/>
    </source>
</evidence>
<dbReference type="EMBL" id="JAAGOA010000005">
    <property type="protein sequence ID" value="NEE00440.1"/>
    <property type="molecule type" value="Genomic_DNA"/>
</dbReference>
<dbReference type="NCBIfam" id="TIGR00229">
    <property type="entry name" value="sensory_box"/>
    <property type="match status" value="1"/>
</dbReference>
<accession>A0A6L9S8Z4</accession>
<proteinExistence type="predicted"/>
<dbReference type="PANTHER" id="PTHR24421">
    <property type="entry name" value="NITRATE/NITRITE SENSOR PROTEIN NARX-RELATED"/>
    <property type="match status" value="1"/>
</dbReference>
<dbReference type="InterPro" id="IPR005467">
    <property type="entry name" value="His_kinase_dom"/>
</dbReference>
<gene>
    <name evidence="19" type="ORF">G1H10_09685</name>
</gene>
<evidence type="ECO:0000256" key="15">
    <source>
        <dbReference type="ARBA" id="ARBA00030800"/>
    </source>
</evidence>
<dbReference type="InterPro" id="IPR050482">
    <property type="entry name" value="Sensor_HK_TwoCompSys"/>
</dbReference>
<dbReference type="GO" id="GO:0016020">
    <property type="term" value="C:membrane"/>
    <property type="evidence" value="ECO:0007669"/>
    <property type="project" value="InterPro"/>
</dbReference>
<evidence type="ECO:0000256" key="12">
    <source>
        <dbReference type="ARBA" id="ARBA00023012"/>
    </source>
</evidence>
<dbReference type="Proteomes" id="UP000475214">
    <property type="component" value="Unassembled WGS sequence"/>
</dbReference>
<keyword evidence="12" id="KW-0902">Two-component regulatory system</keyword>
<keyword evidence="6" id="KW-0004">4Fe-4S</keyword>
<dbReference type="PRINTS" id="PR00344">
    <property type="entry name" value="BCTRLSENSOR"/>
</dbReference>
<dbReference type="InterPro" id="IPR011712">
    <property type="entry name" value="Sig_transdc_His_kin_sub3_dim/P"/>
</dbReference>
<evidence type="ECO:0000256" key="11">
    <source>
        <dbReference type="ARBA" id="ARBA00023004"/>
    </source>
</evidence>
<dbReference type="AlphaFoldDB" id="A0A6L9S8Z4"/>
<dbReference type="InterPro" id="IPR003018">
    <property type="entry name" value="GAF"/>
</dbReference>
<comment type="subcellular location">
    <subcellularLocation>
        <location evidence="3">Cytoplasm</location>
    </subcellularLocation>
</comment>
<evidence type="ECO:0000256" key="6">
    <source>
        <dbReference type="ARBA" id="ARBA00022485"/>
    </source>
</evidence>
<dbReference type="PROSITE" id="PS50109">
    <property type="entry name" value="HIS_KIN"/>
    <property type="match status" value="1"/>
</dbReference>
<feature type="domain" description="PAS" evidence="18">
    <location>
        <begin position="21"/>
        <end position="58"/>
    </location>
</feature>
<evidence type="ECO:0000256" key="3">
    <source>
        <dbReference type="ARBA" id="ARBA00004496"/>
    </source>
</evidence>
<dbReference type="InterPro" id="IPR003594">
    <property type="entry name" value="HATPase_dom"/>
</dbReference>